<comment type="caution">
    <text evidence="1">The sequence shown here is derived from an EMBL/GenBank/DDBJ whole genome shotgun (WGS) entry which is preliminary data.</text>
</comment>
<accession>A0A0V0RC82</accession>
<name>A0A0V0RC82_9BILA</name>
<proteinExistence type="predicted"/>
<keyword evidence="2" id="KW-1185">Reference proteome</keyword>
<dbReference type="AlphaFoldDB" id="A0A0V0RC82"/>
<evidence type="ECO:0000313" key="1">
    <source>
        <dbReference type="EMBL" id="KRX12119.1"/>
    </source>
</evidence>
<reference evidence="1 2" key="1">
    <citation type="submission" date="2015-01" db="EMBL/GenBank/DDBJ databases">
        <title>Evolution of Trichinella species and genotypes.</title>
        <authorList>
            <person name="Korhonen P.K."/>
            <person name="Edoardo P."/>
            <person name="Giuseppe L.R."/>
            <person name="Gasser R.B."/>
        </authorList>
    </citation>
    <scope>NUCLEOTIDE SEQUENCE [LARGE SCALE GENOMIC DNA]</scope>
    <source>
        <strain evidence="1">ISS37</strain>
    </source>
</reference>
<protein>
    <submittedName>
        <fullName evidence="1">Uncharacterized protein</fullName>
    </submittedName>
</protein>
<organism evidence="1 2">
    <name type="scientific">Trichinella nelsoni</name>
    <dbReference type="NCBI Taxonomy" id="6336"/>
    <lineage>
        <taxon>Eukaryota</taxon>
        <taxon>Metazoa</taxon>
        <taxon>Ecdysozoa</taxon>
        <taxon>Nematoda</taxon>
        <taxon>Enoplea</taxon>
        <taxon>Dorylaimia</taxon>
        <taxon>Trichinellida</taxon>
        <taxon>Trichinellidae</taxon>
        <taxon>Trichinella</taxon>
    </lineage>
</organism>
<evidence type="ECO:0000313" key="2">
    <source>
        <dbReference type="Proteomes" id="UP000054630"/>
    </source>
</evidence>
<dbReference type="EMBL" id="JYDL01000774">
    <property type="protein sequence ID" value="KRX12119.1"/>
    <property type="molecule type" value="Genomic_DNA"/>
</dbReference>
<gene>
    <name evidence="1" type="ORF">T07_13021</name>
</gene>
<sequence length="45" mass="4951">MSAAFSRYSSKSSYSQFSSSEECVCIFHEFVKGNLFSAEVTSGKV</sequence>
<dbReference type="Proteomes" id="UP000054630">
    <property type="component" value="Unassembled WGS sequence"/>
</dbReference>